<name>A0A1H4A8M0_9GAMM</name>
<evidence type="ECO:0000313" key="2">
    <source>
        <dbReference type="Proteomes" id="UP000242469"/>
    </source>
</evidence>
<dbReference type="EMBL" id="FNRJ01000002">
    <property type="protein sequence ID" value="SEA31902.1"/>
    <property type="molecule type" value="Genomic_DNA"/>
</dbReference>
<dbReference type="Proteomes" id="UP000242469">
    <property type="component" value="Unassembled WGS sequence"/>
</dbReference>
<reference evidence="2" key="1">
    <citation type="submission" date="2016-10" db="EMBL/GenBank/DDBJ databases">
        <authorList>
            <person name="Varghese N."/>
            <person name="Submissions S."/>
        </authorList>
    </citation>
    <scope>NUCLEOTIDE SEQUENCE [LARGE SCALE GENOMIC DNA]</scope>
    <source>
        <strain evidence="2">DSM 11526</strain>
    </source>
</reference>
<keyword evidence="2" id="KW-1185">Reference proteome</keyword>
<proteinExistence type="predicted"/>
<organism evidence="1 2">
    <name type="scientific">Marinobacterium iners DSM 11526</name>
    <dbReference type="NCBI Taxonomy" id="1122198"/>
    <lineage>
        <taxon>Bacteria</taxon>
        <taxon>Pseudomonadati</taxon>
        <taxon>Pseudomonadota</taxon>
        <taxon>Gammaproteobacteria</taxon>
        <taxon>Oceanospirillales</taxon>
        <taxon>Oceanospirillaceae</taxon>
        <taxon>Marinobacterium</taxon>
    </lineage>
</organism>
<dbReference type="AlphaFoldDB" id="A0A1H4A8M0"/>
<gene>
    <name evidence="1" type="ORF">SAMN02745729_102301</name>
</gene>
<sequence>MARFAASCDEVTYFGHRYKRGAILLRYQDYQFKQTVY</sequence>
<evidence type="ECO:0000313" key="1">
    <source>
        <dbReference type="EMBL" id="SEA31902.1"/>
    </source>
</evidence>
<accession>A0A1H4A8M0</accession>
<protein>
    <submittedName>
        <fullName evidence="1">Uncharacterized protein</fullName>
    </submittedName>
</protein>